<protein>
    <recommendedName>
        <fullName evidence="3">Ras-GEF domain-containing protein</fullName>
    </recommendedName>
</protein>
<reference evidence="4" key="1">
    <citation type="submission" date="2025-08" db="UniProtKB">
        <authorList>
            <consortium name="Ensembl"/>
        </authorList>
    </citation>
    <scope>IDENTIFICATION</scope>
</reference>
<sequence length="109" mass="12524">MGVVPYLGTFLKDLVMMDAATQNWLENGYINFEKRRKEFEILAQLRLLQGACRCYILHPDPFLQRWLQCLPRLTEAESHQLSCVIEPPGEGLTPGRPLKPTLLITHCTE</sequence>
<dbReference type="Ensembl" id="ENSSPUT00000024134.1">
    <property type="protein sequence ID" value="ENSSPUP00000022633.1"/>
    <property type="gene ID" value="ENSSPUG00000017383.1"/>
</dbReference>
<evidence type="ECO:0000256" key="1">
    <source>
        <dbReference type="ARBA" id="ARBA00022658"/>
    </source>
</evidence>
<keyword evidence="5" id="KW-1185">Reference proteome</keyword>
<accession>A0A8D0HDM4</accession>
<dbReference type="InterPro" id="IPR019804">
    <property type="entry name" value="Ras_G-nucl-exch_fac_CS"/>
</dbReference>
<dbReference type="Proteomes" id="UP000694392">
    <property type="component" value="Unplaced"/>
</dbReference>
<dbReference type="SUPFAM" id="SSF48366">
    <property type="entry name" value="Ras GEF"/>
    <property type="match status" value="1"/>
</dbReference>
<keyword evidence="1 2" id="KW-0344">Guanine-nucleotide releasing factor</keyword>
<dbReference type="InterPro" id="IPR001895">
    <property type="entry name" value="RASGEF_cat_dom"/>
</dbReference>
<dbReference type="Gene3D" id="1.10.840.10">
    <property type="entry name" value="Ras guanine-nucleotide exchange factors catalytic domain"/>
    <property type="match status" value="1"/>
</dbReference>
<dbReference type="PANTHER" id="PTHR23113">
    <property type="entry name" value="GUANINE NUCLEOTIDE EXCHANGE FACTOR"/>
    <property type="match status" value="1"/>
</dbReference>
<dbReference type="AlphaFoldDB" id="A0A8D0HDM4"/>
<evidence type="ECO:0000256" key="2">
    <source>
        <dbReference type="PROSITE-ProRule" id="PRU00168"/>
    </source>
</evidence>
<proteinExistence type="predicted"/>
<dbReference type="InterPro" id="IPR036964">
    <property type="entry name" value="RASGEF_cat_dom_sf"/>
</dbReference>
<dbReference type="GO" id="GO:0005085">
    <property type="term" value="F:guanyl-nucleotide exchange factor activity"/>
    <property type="evidence" value="ECO:0007669"/>
    <property type="project" value="UniProtKB-KW"/>
</dbReference>
<evidence type="ECO:0000313" key="4">
    <source>
        <dbReference type="Ensembl" id="ENSSPUP00000022633.1"/>
    </source>
</evidence>
<reference evidence="4" key="2">
    <citation type="submission" date="2025-09" db="UniProtKB">
        <authorList>
            <consortium name="Ensembl"/>
        </authorList>
    </citation>
    <scope>IDENTIFICATION</scope>
</reference>
<organism evidence="4 5">
    <name type="scientific">Sphenodon punctatus</name>
    <name type="common">Tuatara</name>
    <name type="synonym">Hatteria punctata</name>
    <dbReference type="NCBI Taxonomy" id="8508"/>
    <lineage>
        <taxon>Eukaryota</taxon>
        <taxon>Metazoa</taxon>
        <taxon>Chordata</taxon>
        <taxon>Craniata</taxon>
        <taxon>Vertebrata</taxon>
        <taxon>Euteleostomi</taxon>
        <taxon>Lepidosauria</taxon>
        <taxon>Sphenodontia</taxon>
        <taxon>Sphenodontidae</taxon>
        <taxon>Sphenodon</taxon>
    </lineage>
</organism>
<evidence type="ECO:0000259" key="3">
    <source>
        <dbReference type="PROSITE" id="PS50009"/>
    </source>
</evidence>
<evidence type="ECO:0000313" key="5">
    <source>
        <dbReference type="Proteomes" id="UP000694392"/>
    </source>
</evidence>
<feature type="domain" description="Ras-GEF" evidence="3">
    <location>
        <begin position="1"/>
        <end position="88"/>
    </location>
</feature>
<dbReference type="GO" id="GO:0005886">
    <property type="term" value="C:plasma membrane"/>
    <property type="evidence" value="ECO:0007669"/>
    <property type="project" value="TreeGrafter"/>
</dbReference>
<dbReference type="Pfam" id="PF00617">
    <property type="entry name" value="RasGEF"/>
    <property type="match status" value="1"/>
</dbReference>
<dbReference type="GeneTree" id="ENSGT00940000161403"/>
<dbReference type="InterPro" id="IPR023578">
    <property type="entry name" value="Ras_GEF_dom_sf"/>
</dbReference>
<dbReference type="PANTHER" id="PTHR23113:SF367">
    <property type="entry name" value="RAL GUANINE NUCLEOTIDE DISSOCIATION STIMULATOR-LIKE 2 ISOFORM X1"/>
    <property type="match status" value="1"/>
</dbReference>
<dbReference type="InterPro" id="IPR008937">
    <property type="entry name" value="Ras-like_GEF"/>
</dbReference>
<dbReference type="OMA" id="DSKFITW"/>
<name>A0A8D0HDM4_SPHPU</name>
<dbReference type="GO" id="GO:0007265">
    <property type="term" value="P:Ras protein signal transduction"/>
    <property type="evidence" value="ECO:0007669"/>
    <property type="project" value="TreeGrafter"/>
</dbReference>
<dbReference type="PROSITE" id="PS00720">
    <property type="entry name" value="RASGEF"/>
    <property type="match status" value="1"/>
</dbReference>
<dbReference type="PROSITE" id="PS50009">
    <property type="entry name" value="RASGEF_CAT"/>
    <property type="match status" value="1"/>
</dbReference>